<dbReference type="GO" id="GO:0005524">
    <property type="term" value="F:ATP binding"/>
    <property type="evidence" value="ECO:0007669"/>
    <property type="project" value="UniProtKB-KW"/>
</dbReference>
<reference evidence="5" key="1">
    <citation type="submission" date="2021-02" db="EMBL/GenBank/DDBJ databases">
        <authorList>
            <person name="Nowell W R."/>
        </authorList>
    </citation>
    <scope>NUCLEOTIDE SEQUENCE</scope>
</reference>
<comment type="cofactor">
    <cofactor evidence="1">
        <name>Mg(2+)</name>
        <dbReference type="ChEBI" id="CHEBI:18420"/>
    </cofactor>
</comment>
<accession>A0A821ACZ0</accession>
<evidence type="ECO:0000256" key="1">
    <source>
        <dbReference type="RuleBase" id="RU363044"/>
    </source>
</evidence>
<sequence length="563" mass="63913">MDYGDFLRFFLHGQLCQTFIEAARRRGLLHDDTEYERCLTEAVLFQVPQQLRTLFCVILLYCNPTKPINLWNSFKGHMTEDFMQHVDAETVEAMTFYSIEEKLEEHGRRCSEFGIPSPISVPYEFESKIINKKAELRIGQEMYALLNQDQLPAADKVLAAHHKQSNNGTCFFIDGPGGTGKTHLYNTLYHLFMGQGIYVMSVAWTGIDAGLLPEERTVHSRFKFPVSILETSTSSIRPHSKEAEEIKKAEVFIWDEAAMAPSYALKAVDILLRDIMNINLPFGGKIMVLGGDFRQVLPVTRFGNRSELIAASLKSSDLLSSFKVIHLSQNMRTGPGEEEFSKWLIQLGNGELPSNEYDEIDLPRSRMLDGNLVDEIFGQHISINDIPTLYNRTILCPKNQHSFLVNEEVLQRLPGTETTYTSVDDVECEDGDDVTNYPTEFLNSLTPLGMPPHKLKLKPGAIVMLLHNLDVKQGLCKGIRLIVRRLQNHTIDCEVATGSNKGSRVIIPRITMTPSDIFLPFKLRRHQFPIRLSFSMTINESQGQTFERLGLLLPQLVCNENIW</sequence>
<keyword evidence="1" id="KW-0347">Helicase</keyword>
<dbReference type="Gene3D" id="3.40.50.300">
    <property type="entry name" value="P-loop containing nucleotide triphosphate hydrolases"/>
    <property type="match status" value="1"/>
</dbReference>
<dbReference type="GO" id="GO:0043139">
    <property type="term" value="F:5'-3' DNA helicase activity"/>
    <property type="evidence" value="ECO:0007669"/>
    <property type="project" value="UniProtKB-EC"/>
</dbReference>
<feature type="domain" description="DNA helicase Pif1-like DEAD-box helicase" evidence="2">
    <location>
        <begin position="146"/>
        <end position="355"/>
    </location>
</feature>
<dbReference type="Proteomes" id="UP000663862">
    <property type="component" value="Unassembled WGS sequence"/>
</dbReference>
<dbReference type="Pfam" id="PF21530">
    <property type="entry name" value="Pif1_2B_dom"/>
    <property type="match status" value="1"/>
</dbReference>
<keyword evidence="1" id="KW-0234">DNA repair</keyword>
<dbReference type="GO" id="GO:0006310">
    <property type="term" value="P:DNA recombination"/>
    <property type="evidence" value="ECO:0007669"/>
    <property type="project" value="UniProtKB-KW"/>
</dbReference>
<evidence type="ECO:0000259" key="2">
    <source>
        <dbReference type="Pfam" id="PF05970"/>
    </source>
</evidence>
<keyword evidence="1" id="KW-0233">DNA recombination</keyword>
<dbReference type="GO" id="GO:0016787">
    <property type="term" value="F:hydrolase activity"/>
    <property type="evidence" value="ECO:0007669"/>
    <property type="project" value="UniProtKB-KW"/>
</dbReference>
<dbReference type="InterPro" id="IPR010285">
    <property type="entry name" value="DNA_helicase_pif1-like_DEAD"/>
</dbReference>
<protein>
    <recommendedName>
        <fullName evidence="1">ATP-dependent DNA helicase</fullName>
        <ecNumber evidence="1">5.6.2.3</ecNumber>
    </recommendedName>
</protein>
<dbReference type="SUPFAM" id="SSF52540">
    <property type="entry name" value="P-loop containing nucleoside triphosphate hydrolases"/>
    <property type="match status" value="2"/>
</dbReference>
<organism evidence="5 6">
    <name type="scientific">Rotaria socialis</name>
    <dbReference type="NCBI Taxonomy" id="392032"/>
    <lineage>
        <taxon>Eukaryota</taxon>
        <taxon>Metazoa</taxon>
        <taxon>Spiralia</taxon>
        <taxon>Gnathifera</taxon>
        <taxon>Rotifera</taxon>
        <taxon>Eurotatoria</taxon>
        <taxon>Bdelloidea</taxon>
        <taxon>Philodinida</taxon>
        <taxon>Philodinidae</taxon>
        <taxon>Rotaria</taxon>
    </lineage>
</organism>
<dbReference type="PANTHER" id="PTHR10492">
    <property type="match status" value="1"/>
</dbReference>
<dbReference type="EC" id="5.6.2.3" evidence="1"/>
<dbReference type="Pfam" id="PF05970">
    <property type="entry name" value="PIF1"/>
    <property type="match status" value="1"/>
</dbReference>
<name>A0A821ACZ0_9BILA</name>
<dbReference type="GO" id="GO:0000723">
    <property type="term" value="P:telomere maintenance"/>
    <property type="evidence" value="ECO:0007669"/>
    <property type="project" value="InterPro"/>
</dbReference>
<evidence type="ECO:0000313" key="4">
    <source>
        <dbReference type="EMBL" id="CAF3672084.1"/>
    </source>
</evidence>
<dbReference type="InterPro" id="IPR049163">
    <property type="entry name" value="Pif1-like_2B_dom"/>
</dbReference>
<dbReference type="GO" id="GO:0006281">
    <property type="term" value="P:DNA repair"/>
    <property type="evidence" value="ECO:0007669"/>
    <property type="project" value="UniProtKB-KW"/>
</dbReference>
<comment type="catalytic activity">
    <reaction evidence="1">
        <text>ATP + H2O = ADP + phosphate + H(+)</text>
        <dbReference type="Rhea" id="RHEA:13065"/>
        <dbReference type="ChEBI" id="CHEBI:15377"/>
        <dbReference type="ChEBI" id="CHEBI:15378"/>
        <dbReference type="ChEBI" id="CHEBI:30616"/>
        <dbReference type="ChEBI" id="CHEBI:43474"/>
        <dbReference type="ChEBI" id="CHEBI:456216"/>
        <dbReference type="EC" id="5.6.2.3"/>
    </reaction>
</comment>
<feature type="domain" description="DNA helicase Pif1-like 2B" evidence="3">
    <location>
        <begin position="440"/>
        <end position="486"/>
    </location>
</feature>
<comment type="caution">
    <text evidence="5">The sequence shown here is derived from an EMBL/GenBank/DDBJ whole genome shotgun (WGS) entry which is preliminary data.</text>
</comment>
<dbReference type="EMBL" id="CAJNYU010003422">
    <property type="protein sequence ID" value="CAF3672084.1"/>
    <property type="molecule type" value="Genomic_DNA"/>
</dbReference>
<proteinExistence type="inferred from homology"/>
<dbReference type="Proteomes" id="UP000663869">
    <property type="component" value="Unassembled WGS sequence"/>
</dbReference>
<keyword evidence="1" id="KW-0227">DNA damage</keyword>
<keyword evidence="1" id="KW-0378">Hydrolase</keyword>
<evidence type="ECO:0000313" key="6">
    <source>
        <dbReference type="Proteomes" id="UP000663862"/>
    </source>
</evidence>
<dbReference type="EMBL" id="CAJOBQ010002621">
    <property type="protein sequence ID" value="CAF4570578.1"/>
    <property type="molecule type" value="Genomic_DNA"/>
</dbReference>
<evidence type="ECO:0000313" key="5">
    <source>
        <dbReference type="EMBL" id="CAF4570578.1"/>
    </source>
</evidence>
<gene>
    <name evidence="4" type="ORF">FME351_LOCUS25786</name>
    <name evidence="5" type="ORF">TSG867_LOCUS25930</name>
</gene>
<keyword evidence="1" id="KW-0547">Nucleotide-binding</keyword>
<keyword evidence="1" id="KW-0067">ATP-binding</keyword>
<dbReference type="InterPro" id="IPR027417">
    <property type="entry name" value="P-loop_NTPase"/>
</dbReference>
<dbReference type="PANTHER" id="PTHR10492:SF57">
    <property type="entry name" value="ATP-DEPENDENT DNA HELICASE"/>
    <property type="match status" value="1"/>
</dbReference>
<comment type="similarity">
    <text evidence="1">Belongs to the helicase family.</text>
</comment>
<evidence type="ECO:0000259" key="3">
    <source>
        <dbReference type="Pfam" id="PF21530"/>
    </source>
</evidence>
<dbReference type="AlphaFoldDB" id="A0A821ACZ0"/>